<evidence type="ECO:0000259" key="2">
    <source>
        <dbReference type="Pfam" id="PF13439"/>
    </source>
</evidence>
<keyword evidence="3" id="KW-0328">Glycosyltransferase</keyword>
<dbReference type="PANTHER" id="PTHR45947">
    <property type="entry name" value="SULFOQUINOVOSYL TRANSFERASE SQD2"/>
    <property type="match status" value="1"/>
</dbReference>
<dbReference type="Gene3D" id="3.40.50.2000">
    <property type="entry name" value="Glycogen Phosphorylase B"/>
    <property type="match status" value="2"/>
</dbReference>
<dbReference type="CDD" id="cd03814">
    <property type="entry name" value="GT4-like"/>
    <property type="match status" value="1"/>
</dbReference>
<dbReference type="InterPro" id="IPR050194">
    <property type="entry name" value="Glycosyltransferase_grp1"/>
</dbReference>
<dbReference type="PANTHER" id="PTHR45947:SF3">
    <property type="entry name" value="SULFOQUINOVOSYL TRANSFERASE SQD2"/>
    <property type="match status" value="1"/>
</dbReference>
<sequence>MRIAIFSGNYNYVRDGANQALNRLAAHLETHEGCEVRAYSPVTQTPAFEPSGTLVPVPSVALPRRREFRLALGLPHGVRRDLEQFRPDIIHVSAPDILGTRAQTYALRRGIPVVASMHTRFETYLDYYRLGWLRPLICAHLDRFYRRSHHVLAPTPALAEQFARLRGDDHVSVWSRGIDRSLFHPSRRDMAWRQAQGLRDEDFVVLFFGRLVLEKGIATFTAAMRALQKEVPARALVVGAGPAAAAFAALPGTVMTGHLAGDALARAVASADAMLCPSTTEAFGNVILEAMASGVPVVSADAPSARMLLGPGDQRQAPAGFLCPPQDVAAYAGRLAALAAAPDVRQAMGAAARRDSAAYSWDAAGRSVARIYRALAPGAAGQGDQTNGQARIRAAG</sequence>
<keyword evidence="4" id="KW-1185">Reference proteome</keyword>
<dbReference type="InterPro" id="IPR028098">
    <property type="entry name" value="Glyco_trans_4-like_N"/>
</dbReference>
<protein>
    <submittedName>
        <fullName evidence="3">Glycosyltransferase family 4 protein</fullName>
        <ecNumber evidence="3">2.4.-.-</ecNumber>
    </submittedName>
</protein>
<dbReference type="RefSeq" id="WP_267221465.1">
    <property type="nucleotide sequence ID" value="NZ_JAPCWC010000010.1"/>
</dbReference>
<organism evidence="3 4">
    <name type="scientific">Novosphingobium clariflavum</name>
    <dbReference type="NCBI Taxonomy" id="2029884"/>
    <lineage>
        <taxon>Bacteria</taxon>
        <taxon>Pseudomonadati</taxon>
        <taxon>Pseudomonadota</taxon>
        <taxon>Alphaproteobacteria</taxon>
        <taxon>Sphingomonadales</taxon>
        <taxon>Sphingomonadaceae</taxon>
        <taxon>Novosphingobium</taxon>
    </lineage>
</organism>
<dbReference type="EC" id="2.4.-.-" evidence="3"/>
<name>A0ABV6S722_9SPHN</name>
<dbReference type="InterPro" id="IPR001296">
    <property type="entry name" value="Glyco_trans_1"/>
</dbReference>
<proteinExistence type="predicted"/>
<gene>
    <name evidence="3" type="ORF">ACFFF8_10565</name>
</gene>
<evidence type="ECO:0000259" key="1">
    <source>
        <dbReference type="Pfam" id="PF00534"/>
    </source>
</evidence>
<dbReference type="GO" id="GO:0016757">
    <property type="term" value="F:glycosyltransferase activity"/>
    <property type="evidence" value="ECO:0007669"/>
    <property type="project" value="UniProtKB-KW"/>
</dbReference>
<feature type="domain" description="Glycosyltransferase subfamily 4-like N-terminal" evidence="2">
    <location>
        <begin position="15"/>
        <end position="180"/>
    </location>
</feature>
<dbReference type="Pfam" id="PF13439">
    <property type="entry name" value="Glyco_transf_4"/>
    <property type="match status" value="1"/>
</dbReference>
<dbReference type="EMBL" id="JBHLTM010000036">
    <property type="protein sequence ID" value="MFC0685039.1"/>
    <property type="molecule type" value="Genomic_DNA"/>
</dbReference>
<evidence type="ECO:0000313" key="3">
    <source>
        <dbReference type="EMBL" id="MFC0685039.1"/>
    </source>
</evidence>
<comment type="caution">
    <text evidence="3">The sequence shown here is derived from an EMBL/GenBank/DDBJ whole genome shotgun (WGS) entry which is preliminary data.</text>
</comment>
<accession>A0ABV6S722</accession>
<dbReference type="Pfam" id="PF00534">
    <property type="entry name" value="Glycos_transf_1"/>
    <property type="match status" value="1"/>
</dbReference>
<reference evidence="3 4" key="1">
    <citation type="submission" date="2024-09" db="EMBL/GenBank/DDBJ databases">
        <authorList>
            <person name="Sun Q."/>
            <person name="Mori K."/>
        </authorList>
    </citation>
    <scope>NUCLEOTIDE SEQUENCE [LARGE SCALE GENOMIC DNA]</scope>
    <source>
        <strain evidence="3 4">CICC 11035S</strain>
    </source>
</reference>
<dbReference type="Proteomes" id="UP001589858">
    <property type="component" value="Unassembled WGS sequence"/>
</dbReference>
<evidence type="ECO:0000313" key="4">
    <source>
        <dbReference type="Proteomes" id="UP001589858"/>
    </source>
</evidence>
<feature type="domain" description="Glycosyl transferase family 1" evidence="1">
    <location>
        <begin position="192"/>
        <end position="354"/>
    </location>
</feature>
<dbReference type="SUPFAM" id="SSF53756">
    <property type="entry name" value="UDP-Glycosyltransferase/glycogen phosphorylase"/>
    <property type="match status" value="1"/>
</dbReference>
<keyword evidence="3" id="KW-0808">Transferase</keyword>